<keyword evidence="4" id="KW-1185">Reference proteome</keyword>
<name>A0ABD1HI94_SALDI</name>
<gene>
    <name evidence="3" type="ORF">AAHA92_11819</name>
</gene>
<sequence length="1028" mass="114197">MDSAPRHTLHPGPIDDSVLTLQDHHRSTEIWNGQNFEPLTCRRCDGHFWRLGTLDPRVQEMMLKAGFYGVYKAGRMRLDHALITALVERWRPETHTFHLPVGESTVTLQDISVLWGLPVDGEPITGVDTNRSLDEWQDICNELLGFRPPPEDFDRGRLKIRCLQERFKTLPDGASECTVQFYARAYILQLLGGQLLSDMSNNKVKLMYLPLLRDFEVAGKLSWGGAVLSCLYRALCRASKPETSDICGPLVLLQIWAWERLPFIRPGRLTPREQPPPDVVAGDHPLPSAPYGSRWNVGFKLETVGTHVLVLYRDQLDNMKDDQFIWDPYPPEVLASLPEYCLSGRQIWQTVAPLICFDVVEFHHADRVLRQFGQQQSIPALCDTIPDIHLTDRRGRQNYDWAHHHRQFVDMWADRRPRVICGPPIDGPMDQSDPYMMWYRRITRLLIGNPATRPNTGYQGVGGAMEAMCIQAQSLQKIYHRASDAIHEGYEVSGEYVLREIQEICAYSLRAAHEDHRLTVRLDMGAASPSTASFVPPKVQRGRPRKRGALTSARAAESRRRGSFVPVILSTSSEVSHSFKPSNLFQGNVSEVPDTPGTWDSGLSAPEFQEDTSDPNITQLDPEAAETTNPMVQALEKIRDICACALGVSNQNQGMLSTHDMIQDGPKMKHCKPRRKGGMSGYLVGANSHVNSYFPCTSSAFSPTASTSLGPNGSPLQPHDSPGRDVDPLATPMSRESLLPELHDSLHLEMIEIDTLTGSREASPSPADPSMINLPCDPPGGQDSALMLTDVKTDFSPENDEQIQTGSAADDKEQQVTGQEYRGIGNEVLQPVPEPPALEPCSQNSEQLHHVDTTTFNGTLFLREDDPSASMVSTHNPEVSTLHHEPIEEAMDVNGVDTKSIPEPLVHESQEAESPTLSHSMSHGMEDIKPYAHLAEKNITESSPAHQYCCSETIKVDGVDGDALEGSQNKRRGVDADKADTASSGPDNSPFKTSPEGESQVTETDSVAAKDNVQRKYKRQRRSAPKQG</sequence>
<feature type="region of interest" description="Disordered" evidence="1">
    <location>
        <begin position="797"/>
        <end position="816"/>
    </location>
</feature>
<evidence type="ECO:0000256" key="1">
    <source>
        <dbReference type="SAM" id="MobiDB-lite"/>
    </source>
</evidence>
<proteinExistence type="predicted"/>
<dbReference type="InterPro" id="IPR044824">
    <property type="entry name" value="MAIN-like"/>
</dbReference>
<dbReference type="Proteomes" id="UP001567538">
    <property type="component" value="Unassembled WGS sequence"/>
</dbReference>
<feature type="region of interest" description="Disordered" evidence="1">
    <location>
        <begin position="703"/>
        <end position="731"/>
    </location>
</feature>
<dbReference type="AlphaFoldDB" id="A0ABD1HI94"/>
<feature type="region of interest" description="Disordered" evidence="1">
    <location>
        <begin position="529"/>
        <end position="557"/>
    </location>
</feature>
<evidence type="ECO:0000259" key="2">
    <source>
        <dbReference type="Pfam" id="PF10536"/>
    </source>
</evidence>
<dbReference type="PANTHER" id="PTHR46033">
    <property type="entry name" value="PROTEIN MAIN-LIKE 2"/>
    <property type="match status" value="1"/>
</dbReference>
<feature type="compositionally biased region" description="Basic residues" evidence="1">
    <location>
        <begin position="1015"/>
        <end position="1028"/>
    </location>
</feature>
<feature type="region of interest" description="Disordered" evidence="1">
    <location>
        <begin position="758"/>
        <end position="783"/>
    </location>
</feature>
<organism evidence="3 4">
    <name type="scientific">Salvia divinorum</name>
    <name type="common">Maria pastora</name>
    <name type="synonym">Diviner's sage</name>
    <dbReference type="NCBI Taxonomy" id="28513"/>
    <lineage>
        <taxon>Eukaryota</taxon>
        <taxon>Viridiplantae</taxon>
        <taxon>Streptophyta</taxon>
        <taxon>Embryophyta</taxon>
        <taxon>Tracheophyta</taxon>
        <taxon>Spermatophyta</taxon>
        <taxon>Magnoliopsida</taxon>
        <taxon>eudicotyledons</taxon>
        <taxon>Gunneridae</taxon>
        <taxon>Pentapetalae</taxon>
        <taxon>asterids</taxon>
        <taxon>lamiids</taxon>
        <taxon>Lamiales</taxon>
        <taxon>Lamiaceae</taxon>
        <taxon>Nepetoideae</taxon>
        <taxon>Mentheae</taxon>
        <taxon>Salviinae</taxon>
        <taxon>Salvia</taxon>
        <taxon>Salvia subgen. Calosphace</taxon>
    </lineage>
</organism>
<comment type="caution">
    <text evidence="3">The sequence shown here is derived from an EMBL/GenBank/DDBJ whole genome shotgun (WGS) entry which is preliminary data.</text>
</comment>
<feature type="region of interest" description="Disordered" evidence="1">
    <location>
        <begin position="960"/>
        <end position="1028"/>
    </location>
</feature>
<evidence type="ECO:0000313" key="3">
    <source>
        <dbReference type="EMBL" id="KAL1556161.1"/>
    </source>
</evidence>
<dbReference type="Pfam" id="PF10536">
    <property type="entry name" value="PMD"/>
    <property type="match status" value="1"/>
</dbReference>
<dbReference type="EC" id="5.1.3.5" evidence="3"/>
<feature type="compositionally biased region" description="Polar residues" evidence="1">
    <location>
        <begin position="981"/>
        <end position="1005"/>
    </location>
</feature>
<protein>
    <submittedName>
        <fullName evidence="3">UDP-arabinose 4-epimerase</fullName>
        <ecNumber evidence="3">5.1.3.5</ecNumber>
    </submittedName>
</protein>
<reference evidence="3 4" key="1">
    <citation type="submission" date="2024-06" db="EMBL/GenBank/DDBJ databases">
        <title>A chromosome level genome sequence of Diviner's sage (Salvia divinorum).</title>
        <authorList>
            <person name="Ford S.A."/>
            <person name="Ro D.-K."/>
            <person name="Ness R.W."/>
            <person name="Phillips M.A."/>
        </authorList>
    </citation>
    <scope>NUCLEOTIDE SEQUENCE [LARGE SCALE GENOMIC DNA]</scope>
    <source>
        <strain evidence="3">SAF-2024a</strain>
        <tissue evidence="3">Leaf</tissue>
    </source>
</reference>
<dbReference type="GO" id="GO:0050373">
    <property type="term" value="F:UDP-arabinose 4-epimerase activity"/>
    <property type="evidence" value="ECO:0007669"/>
    <property type="project" value="UniProtKB-EC"/>
</dbReference>
<accession>A0ABD1HI94</accession>
<dbReference type="InterPro" id="IPR019557">
    <property type="entry name" value="AminoTfrase-like_pln_mobile"/>
</dbReference>
<dbReference type="EMBL" id="JBEAFC010000005">
    <property type="protein sequence ID" value="KAL1556161.1"/>
    <property type="molecule type" value="Genomic_DNA"/>
</dbReference>
<feature type="domain" description="Aminotransferase-like plant mobile" evidence="2">
    <location>
        <begin position="66"/>
        <end position="440"/>
    </location>
</feature>
<evidence type="ECO:0000313" key="4">
    <source>
        <dbReference type="Proteomes" id="UP001567538"/>
    </source>
</evidence>
<dbReference type="PANTHER" id="PTHR46033:SF8">
    <property type="entry name" value="PROTEIN MAINTENANCE OF MERISTEMS-LIKE"/>
    <property type="match status" value="1"/>
</dbReference>
<keyword evidence="3" id="KW-0413">Isomerase</keyword>
<feature type="region of interest" description="Disordered" evidence="1">
    <location>
        <begin position="594"/>
        <end position="618"/>
    </location>
</feature>